<comment type="similarity">
    <text evidence="5">Belongs to the dynein heavy chain family.</text>
</comment>
<dbReference type="FunFam" id="3.40.50.300:FF:001221">
    <property type="entry name" value="Axonemal dynein heavy chain 8"/>
    <property type="match status" value="1"/>
</dbReference>
<dbReference type="GO" id="GO:0045505">
    <property type="term" value="F:dynein intermediate chain binding"/>
    <property type="evidence" value="ECO:0007669"/>
    <property type="project" value="InterPro"/>
</dbReference>
<comment type="catalytic activity">
    <reaction evidence="1">
        <text>S-ubiquitinyl-[E2 ubiquitin-conjugating enzyme]-L-cysteine + [acceptor protein]-L-lysine = [E2 ubiquitin-conjugating enzyme]-L-cysteine + N(6)-ubiquitinyl-[acceptor protein]-L-lysine.</text>
        <dbReference type="EC" id="2.3.2.27"/>
    </reaction>
</comment>
<feature type="compositionally biased region" description="Low complexity" evidence="25">
    <location>
        <begin position="520"/>
        <end position="532"/>
    </location>
</feature>
<dbReference type="InterPro" id="IPR024317">
    <property type="entry name" value="Dynein_heavy_chain_D4_dom"/>
</dbReference>
<dbReference type="GO" id="GO:0007018">
    <property type="term" value="P:microtubule-based movement"/>
    <property type="evidence" value="ECO:0007669"/>
    <property type="project" value="InterPro"/>
</dbReference>
<dbReference type="FunFam" id="4.10.1000.10:FF:000004">
    <property type="entry name" value="roquin-1 isoform X2"/>
    <property type="match status" value="1"/>
</dbReference>
<keyword evidence="8" id="KW-0808">Transferase</keyword>
<dbReference type="FunFam" id="3.40.50.300:FF:002141">
    <property type="entry name" value="Dynein heavy chain"/>
    <property type="match status" value="1"/>
</dbReference>
<evidence type="ECO:0000256" key="10">
    <source>
        <dbReference type="ARBA" id="ARBA00022723"/>
    </source>
</evidence>
<evidence type="ECO:0000256" key="17">
    <source>
        <dbReference type="ARBA" id="ARBA00023017"/>
    </source>
</evidence>
<dbReference type="Pfam" id="PF21206">
    <property type="entry name" value="Roquin_1_2-like_ROQ"/>
    <property type="match status" value="1"/>
</dbReference>
<evidence type="ECO:0000256" key="23">
    <source>
        <dbReference type="PROSITE-ProRule" id="PRU00723"/>
    </source>
</evidence>
<keyword evidence="14 23" id="KW-0862">Zinc</keyword>
<organism evidence="28 29">
    <name type="scientific">Clarias magur</name>
    <name type="common">Asian catfish</name>
    <name type="synonym">Macropteronotus magur</name>
    <dbReference type="NCBI Taxonomy" id="1594786"/>
    <lineage>
        <taxon>Eukaryota</taxon>
        <taxon>Metazoa</taxon>
        <taxon>Chordata</taxon>
        <taxon>Craniata</taxon>
        <taxon>Vertebrata</taxon>
        <taxon>Euteleostomi</taxon>
        <taxon>Actinopterygii</taxon>
        <taxon>Neopterygii</taxon>
        <taxon>Teleostei</taxon>
        <taxon>Ostariophysi</taxon>
        <taxon>Siluriformes</taxon>
        <taxon>Clariidae</taxon>
        <taxon>Clarias</taxon>
    </lineage>
</organism>
<dbReference type="InterPro" id="IPR000571">
    <property type="entry name" value="Znf_CCCH"/>
</dbReference>
<dbReference type="Pfam" id="PF17852">
    <property type="entry name" value="Dynein_AAA_lid"/>
    <property type="match status" value="1"/>
</dbReference>
<protein>
    <recommendedName>
        <fullName evidence="6">RING-type E3 ubiquitin transferase</fullName>
        <ecNumber evidence="6">2.3.2.27</ecNumber>
    </recommendedName>
</protein>
<dbReference type="FunFam" id="1.20.920.20:FF:000004">
    <property type="entry name" value="Dynein axonemal heavy chain 5"/>
    <property type="match status" value="1"/>
</dbReference>
<dbReference type="Pfam" id="PF18199">
    <property type="entry name" value="Dynein_C"/>
    <property type="match status" value="1"/>
</dbReference>
<dbReference type="Pfam" id="PF03028">
    <property type="entry name" value="Dynein_heavy"/>
    <property type="match status" value="1"/>
</dbReference>
<dbReference type="InterPro" id="IPR001841">
    <property type="entry name" value="Znf_RING"/>
</dbReference>
<dbReference type="FunFam" id="3.40.50.300:FF:000320">
    <property type="entry name" value="Dynein, axonemal, heavy chain 5"/>
    <property type="match status" value="1"/>
</dbReference>
<dbReference type="Gene3D" id="3.40.50.300">
    <property type="entry name" value="P-loop containing nucleotide triphosphate hydrolases"/>
    <property type="match status" value="4"/>
</dbReference>
<evidence type="ECO:0000256" key="11">
    <source>
        <dbReference type="ARBA" id="ARBA00022737"/>
    </source>
</evidence>
<dbReference type="InterPro" id="IPR043160">
    <property type="entry name" value="Dynein_C_barrel"/>
</dbReference>
<evidence type="ECO:0000256" key="3">
    <source>
        <dbReference type="ARBA" id="ARBA00004430"/>
    </source>
</evidence>
<dbReference type="InterPro" id="IPR027417">
    <property type="entry name" value="P-loop_NTPase"/>
</dbReference>
<dbReference type="InterPro" id="IPR024743">
    <property type="entry name" value="Dynein_HC_stalk"/>
</dbReference>
<dbReference type="Gene3D" id="1.20.920.20">
    <property type="match status" value="1"/>
</dbReference>
<accession>A0A8J4X9Q0</accession>
<dbReference type="Pfam" id="PF13445">
    <property type="entry name" value="zf-RING_UBOX"/>
    <property type="match status" value="1"/>
</dbReference>
<dbReference type="FunFam" id="3.40.50.300:FF:000543">
    <property type="entry name" value="Dynein axonemal heavy chain 5"/>
    <property type="match status" value="1"/>
</dbReference>
<comment type="caution">
    <text evidence="28">The sequence shown here is derived from an EMBL/GenBank/DDBJ whole genome shotgun (WGS) entry which is preliminary data.</text>
</comment>
<keyword evidence="16" id="KW-0694">RNA-binding</keyword>
<name>A0A8J4X9Q0_CLAMG</name>
<dbReference type="GO" id="GO:0005930">
    <property type="term" value="C:axoneme"/>
    <property type="evidence" value="ECO:0007669"/>
    <property type="project" value="UniProtKB-SubCell"/>
</dbReference>
<keyword evidence="19" id="KW-0969">Cilium</keyword>
<feature type="zinc finger region" description="C3H1-type" evidence="23">
    <location>
        <begin position="410"/>
        <end position="438"/>
    </location>
</feature>
<evidence type="ECO:0000256" key="2">
    <source>
        <dbReference type="ARBA" id="ARBA00004201"/>
    </source>
</evidence>
<dbReference type="OrthoDB" id="424310at2759"/>
<dbReference type="InterPro" id="IPR048575">
    <property type="entry name" value="Roquin_1_2-like_ROQ"/>
</dbReference>
<dbReference type="PROSITE" id="PS00518">
    <property type="entry name" value="ZF_RING_1"/>
    <property type="match status" value="1"/>
</dbReference>
<dbReference type="InterPro" id="IPR041523">
    <property type="entry name" value="ROQ_II"/>
</dbReference>
<evidence type="ECO:0000256" key="1">
    <source>
        <dbReference type="ARBA" id="ARBA00000900"/>
    </source>
</evidence>
<keyword evidence="12" id="KW-0547">Nucleotide-binding</keyword>
<evidence type="ECO:0000313" key="29">
    <source>
        <dbReference type="Proteomes" id="UP000727407"/>
    </source>
</evidence>
<feature type="region of interest" description="Disordered" evidence="25">
    <location>
        <begin position="578"/>
        <end position="629"/>
    </location>
</feature>
<keyword evidence="10 23" id="KW-0479">Metal-binding</keyword>
<dbReference type="Gene3D" id="4.10.1000.10">
    <property type="entry name" value="Zinc finger, CCCH-type"/>
    <property type="match status" value="1"/>
</dbReference>
<evidence type="ECO:0000256" key="16">
    <source>
        <dbReference type="ARBA" id="ARBA00022884"/>
    </source>
</evidence>
<dbReference type="Gene3D" id="1.10.8.720">
    <property type="entry name" value="Region D6 of dynein motor"/>
    <property type="match status" value="1"/>
</dbReference>
<dbReference type="PROSITE" id="PS50089">
    <property type="entry name" value="ZF_RING_2"/>
    <property type="match status" value="1"/>
</dbReference>
<dbReference type="SMART" id="SM00184">
    <property type="entry name" value="RING"/>
    <property type="match status" value="1"/>
</dbReference>
<dbReference type="Gene3D" id="1.20.1270.280">
    <property type="match status" value="1"/>
</dbReference>
<evidence type="ECO:0000256" key="4">
    <source>
        <dbReference type="ARBA" id="ARBA00004906"/>
    </source>
</evidence>
<keyword evidence="15" id="KW-0067">ATP-binding</keyword>
<feature type="coiled-coil region" evidence="24">
    <location>
        <begin position="1942"/>
        <end position="1976"/>
    </location>
</feature>
<dbReference type="EMBL" id="QNUK01000768">
    <property type="protein sequence ID" value="KAF5889770.1"/>
    <property type="molecule type" value="Genomic_DNA"/>
</dbReference>
<dbReference type="Gene3D" id="1.20.920.30">
    <property type="match status" value="1"/>
</dbReference>
<dbReference type="SMART" id="SM00356">
    <property type="entry name" value="ZnF_C3H1"/>
    <property type="match status" value="1"/>
</dbReference>
<evidence type="ECO:0000256" key="20">
    <source>
        <dbReference type="ARBA" id="ARBA00023175"/>
    </source>
</evidence>
<keyword evidence="29" id="KW-1185">Reference proteome</keyword>
<dbReference type="PANTHER" id="PTHR46961">
    <property type="entry name" value="DYNEIN HEAVY CHAIN 1, AXONEMAL-LIKE PROTEIN"/>
    <property type="match status" value="1"/>
</dbReference>
<evidence type="ECO:0000256" key="22">
    <source>
        <dbReference type="ARBA" id="ARBA00023273"/>
    </source>
</evidence>
<dbReference type="GO" id="GO:0051959">
    <property type="term" value="F:dynein light intermediate chain binding"/>
    <property type="evidence" value="ECO:0007669"/>
    <property type="project" value="InterPro"/>
</dbReference>
<dbReference type="InterPro" id="IPR036855">
    <property type="entry name" value="Znf_CCCH_sf"/>
</dbReference>
<dbReference type="Gene3D" id="1.10.472.130">
    <property type="match status" value="1"/>
</dbReference>
<keyword evidence="17" id="KW-0243">Dynein</keyword>
<evidence type="ECO:0000256" key="15">
    <source>
        <dbReference type="ARBA" id="ARBA00022840"/>
    </source>
</evidence>
<feature type="non-terminal residue" evidence="28">
    <location>
        <position position="3060"/>
    </location>
</feature>
<dbReference type="GO" id="GO:0005524">
    <property type="term" value="F:ATP binding"/>
    <property type="evidence" value="ECO:0007669"/>
    <property type="project" value="UniProtKB-KW"/>
</dbReference>
<dbReference type="GO" id="GO:0031514">
    <property type="term" value="C:motile cilium"/>
    <property type="evidence" value="ECO:0007669"/>
    <property type="project" value="UniProtKB-ARBA"/>
</dbReference>
<dbReference type="FunFam" id="1.20.920.30:FF:000004">
    <property type="entry name" value="Dynein axonemal heavy chain 5"/>
    <property type="match status" value="1"/>
</dbReference>
<feature type="region of interest" description="Disordered" evidence="25">
    <location>
        <begin position="474"/>
        <end position="503"/>
    </location>
</feature>
<sequence>MPVQAAQWTEFLSCPICLNEFNAGGHKPISLGCSHTVCKTCLHKLHRKACPFDQTAISIDIELLPVNRALLLLVGAQVPESHSVSLGSDDDSQHYDVCRTCVEELALYLKPITGGKGVVSPSASALSRPMQRKLVTLVNCQLVEEEGRVRALRAARSLGERTITELILQHQNPQQLSANLWAAVRARGCQFLGPAMQEDALKLVLLALEDGSALSRKVLVLFVVQKLEARFPQASKTSIGHVVQLLYRASCFKVTKRDEDSSLMQLKEEFRTYEALRREHDAQIVHIAMEAGLRISPEQWSSLLYGDLVHKSHMQSIIDKLQSPESFAKSVQELTIVLQRTGDPANLNILRAPLELLAGIDQNLDAAIPSWEELEAAMLAVKVVVHGLVEFIQNFSKKSHETFQSQPNSKYKTSMCRDLRQQGTCPRGVNCTFAHTQDELEKYRMRNKKVCSGTRPSLLPKVGGVKSSAVDLGVSEEEGVASESSSPTRLVPRGGEQEEQDEVMKELTDGLTAAGQDLKAGSPPRSPASGPADPSPHRKPHRGHHEVTYFPDQRSVYELPSCQSGNFFPASMSNPHKPYLPRFPRSSPTSDSSAPPPLAPPYPDPPLPSRLGLSPYPPSPSYPPLPHSHPHGHGVYAPVYDSRRLWRPQLYHRHDGRSNSLPLEVLHSSIYHPPLRERFNSLDSAYCSASGRRAALQRVDEDEPLFLSLINDLFPGISLDKVGYPELEAAISTQAEEAGLIAHPPWMLKLVQLYETQLVRHGIMTLGPSGTGKTTCIHTLLKAMTNCGTPHKEMRMNPKAITASQMFGTLDVATNDWTDGVFSTLWRKTLKAKKGECIWIVLDGPVDAVWIENLNSVLDDNKTLTLANGDRIPMSPNCKVVFEPHNIDNASPATVSRNGMVFMSSSVLDWRPILQAWLKKIPTSHAEVLLTCFNSIYQDLMNFVFTAVSPKMQILECMYIKQTIDILQGLLVEEKNLTVTHVSHVFVFAVMWSVGALLELDDRAKMEVFLRNHSASLNLPSTQGDQTIFEYVVSETGEWEPWSNKVQEYHYPKDTVPDYASILVPNVDNTRTDFLLQTLMKQGKAVLLIGEQGTGKTVMIKGYTSKYNPETHLSKSLNFSSATLPSMFQQTIESYIDKRMGTTYGPPAGKKMTVFVDDINMPVINEWGDQITNEIVRQLMEQGGFYSLDRPGKFISVVDLQLIAAMIHPGGGRNDIPQRLKRQFCVFNCTLPSNSSIDKIFHTLASGYFCPERGFTESVCFLATALVPTIRKVWQTVKMKMLPSPAKFHYVFNLRDLSRIWQGILTVGAEVCKDKEILLSLFRHECARVIADRFIDQNDSEIFDSILERIVVEDHGPGSTENNLWEEYFVDFLRDAPEMMGDEPEDSEILTPKIYEAIPSFGALSERLALFLQQYNESMRGAPMDLVFFKDAMIHLVKISRIIRTPEGNALLVGVGGSGKQSLTRLASFIAGYQIFQITLTRTYNVSNLMEDLKTLYRIAGVEGKGVTFIFTDTDVKDESFLEYMNNLVASGEVSNLFARDEIDEITQHLIPFMKRQHPRTPPTSDNLYSYFLSRVRSNLHVVLCFSPVGEKLRSRALRFPGLISGCTVDWFQRWPKDALVAVAQHFLASYPFQCSELVKKNVISTMGTFQDLVAQICIEYFQRFRRQTYVTPKSYLSFIKGYQSIYHEKIANVGMLAKRMNTGLDRLMEAEQAISQLSKELVVKEQELEVASHKADVVLQEVTVKAQAAEKVKTQVQKVKDKAQAIVDEIAGDKKVAEAKLEAAKPALDAAEAALQTIKPADIATVRKLGKPPHLIMRIMDCVLLLFQRRVDTITMDTERSCLKPSWSEALKLMNNSGFLGMLLNFNKDTITEEVVELLVPYLNMDDYNLEAAKRICGNVAGLCSWTEAMVDFFSINKEVLPLKANLKLQEARLGVAQDELCRAQEQLDEKQKELDEAQALYDGAVNEKQSLLDDAESCRRKMSSAMALIDGLSGEKIRWTESSTEFQRQIKHLMGDVLLATGFLSYAGPFNQEYRNHLLEQWKKEMNINSIPYSQSLNVSSMLVDNVTIGEWNLQGLPNDELSVQNGIIVTGASRYPLLIDPQGQGKTWIKNRESNNELQVTSLDHKYFRTHLEHTLSLGKPLLIEDVGEELDPVLDNVLEKNFTKSGSTYRVKIGDKEVDVMKGFTVYITTKLANPTYSPEISAKTAVVDFTVTMKGLEDQLLGRVILKEKQEMESERVKLVVEVTSNKRKMQELEDNLLYKLTSTQGSLVEDKSLVDVLRVTKSTAEEVREKLTVAAETEVKINHAREEYRPIATRGSILYFLIVEMSLVNVMYQTSLRQFLDIFDNSLEKSPKSQITQKRLDYIMDFLTYEVFHYTVRGLYEDHKFLFTLLLALKIDLQAQNISHREFHAFIKGGASLDLNSVEPKPKRWILDMTWLNLVHLSSLHPFIKLLQQVACNDRVWKSWFEEATPEDVVLPDGYDSLDAFHKLLLIRSWCPDRTIAQARRYVTESIGHKYAEGVILDMDAMYTENDKRTPIVCLLSMGSDPTENIQRLAKSKGVLCQAISMGQGQEVHARRLLTQSMSEGGWLLLQNCHLGLDFLDELLESLTTTETVHDNFKVWVTTDVHPKFPINFLQSSIKFTNEPPQGMKAGLRRTYSSITQEQLEITNMPQWKPLLYAVAFLHTTVQERRKFGPLGWNIPYEFNQADFTSSVQFVQNHLDVVDAKLGVNWNCLRYMLGEVQYGGRVTDDMDKRLLNTFTRIWFSESTFGDKFCFYKGYTIPKVKMLQEYHAHIDTLPLVDTPEVFGLHSNAEITCQTNMATEILNTIISIQPKDGSGGGDETRESTVLRLASEMLEKLPADYVPYEVRRHLQKMGLFQPMTIFLRQEIDRMQHIIGCVRSTLTDLKYAIDGTIVMSEDLQDALDSMYDARVPKLWQRISWESATLGFWFTELLERNQQFHSWTFGSRPHQFWLTGFFNPQGFLTAMRQETTRANLAKGWALDTVVLLNNVTRLMREDVTGPPPGDTGGVYIYGLFLDGAGWDKRNCRLAESSPK</sequence>
<dbReference type="InterPro" id="IPR017907">
    <property type="entry name" value="Znf_RING_CS"/>
</dbReference>
<dbReference type="GO" id="GO:0005874">
    <property type="term" value="C:microtubule"/>
    <property type="evidence" value="ECO:0007669"/>
    <property type="project" value="UniProtKB-KW"/>
</dbReference>
<comment type="pathway">
    <text evidence="4">Protein modification; protein ubiquitination.</text>
</comment>
<dbReference type="Pfam" id="PF12774">
    <property type="entry name" value="AAA_6"/>
    <property type="match status" value="1"/>
</dbReference>
<dbReference type="GO" id="GO:0000932">
    <property type="term" value="C:P-body"/>
    <property type="evidence" value="ECO:0007669"/>
    <property type="project" value="UniProtKB-SubCell"/>
</dbReference>
<evidence type="ECO:0000259" key="27">
    <source>
        <dbReference type="PROSITE" id="PS50103"/>
    </source>
</evidence>
<dbReference type="FunFam" id="3.40.50.300:FF:000049">
    <property type="entry name" value="Dynein, axonemal, heavy chain 5"/>
    <property type="match status" value="1"/>
</dbReference>
<gene>
    <name evidence="28" type="ORF">DAT39_020529</name>
</gene>
<dbReference type="FunFam" id="1.10.472.130:FF:000009">
    <property type="entry name" value="Dynein heavy chain 5, axonemal"/>
    <property type="match status" value="1"/>
</dbReference>
<dbReference type="Gene3D" id="1.10.8.1220">
    <property type="match status" value="1"/>
</dbReference>
<dbReference type="GO" id="GO:0003723">
    <property type="term" value="F:RNA binding"/>
    <property type="evidence" value="ECO:0007669"/>
    <property type="project" value="UniProtKB-KW"/>
</dbReference>
<dbReference type="GO" id="GO:0030286">
    <property type="term" value="C:dynein complex"/>
    <property type="evidence" value="ECO:0007669"/>
    <property type="project" value="UniProtKB-KW"/>
</dbReference>
<feature type="coiled-coil region" evidence="24">
    <location>
        <begin position="1701"/>
        <end position="1770"/>
    </location>
</feature>
<dbReference type="FunFam" id="3.30.40.10:FF:000047">
    <property type="entry name" value="Roquin-2 isoform 1"/>
    <property type="match status" value="1"/>
</dbReference>
<comment type="subcellular location">
    <subcellularLocation>
        <location evidence="2">Cytoplasm</location>
        <location evidence="2">P-body</location>
    </subcellularLocation>
    <subcellularLocation>
        <location evidence="3">Cytoplasm</location>
        <location evidence="3">Cytoskeleton</location>
        <location evidence="3">Cilium axoneme</location>
    </subcellularLocation>
</comment>
<feature type="domain" description="C3H1-type" evidence="27">
    <location>
        <begin position="410"/>
        <end position="438"/>
    </location>
</feature>
<dbReference type="Pfam" id="PF12781">
    <property type="entry name" value="AAA_9"/>
    <property type="match status" value="1"/>
</dbReference>
<keyword evidence="21" id="KW-0206">Cytoskeleton</keyword>
<keyword evidence="22" id="KW-0966">Cell projection</keyword>
<keyword evidence="20" id="KW-0505">Motor protein</keyword>
<dbReference type="Pfam" id="PF12775">
    <property type="entry name" value="AAA_7"/>
    <property type="match status" value="1"/>
</dbReference>
<dbReference type="Pfam" id="PF12780">
    <property type="entry name" value="AAA_8"/>
    <property type="match status" value="1"/>
</dbReference>
<dbReference type="InterPro" id="IPR035699">
    <property type="entry name" value="AAA_6"/>
</dbReference>
<dbReference type="GO" id="GO:0008270">
    <property type="term" value="F:zinc ion binding"/>
    <property type="evidence" value="ECO:0007669"/>
    <property type="project" value="UniProtKB-KW"/>
</dbReference>
<dbReference type="FunFam" id="1.20.1270.280:FF:000002">
    <property type="entry name" value="Dynein heavy chain 5, axonemal"/>
    <property type="match status" value="1"/>
</dbReference>
<dbReference type="GO" id="GO:0008569">
    <property type="term" value="F:minus-end-directed microtubule motor activity"/>
    <property type="evidence" value="ECO:0007669"/>
    <property type="project" value="InterPro"/>
</dbReference>
<keyword evidence="9" id="KW-0493">Microtubule</keyword>
<evidence type="ECO:0000256" key="24">
    <source>
        <dbReference type="SAM" id="Coils"/>
    </source>
</evidence>
<feature type="region of interest" description="Disordered" evidence="25">
    <location>
        <begin position="515"/>
        <end position="545"/>
    </location>
</feature>
<dbReference type="Pfam" id="PF17857">
    <property type="entry name" value="AAA_lid_1"/>
    <property type="match status" value="1"/>
</dbReference>
<dbReference type="EC" id="2.3.2.27" evidence="6"/>
<evidence type="ECO:0000256" key="25">
    <source>
        <dbReference type="SAM" id="MobiDB-lite"/>
    </source>
</evidence>
<evidence type="ECO:0000256" key="7">
    <source>
        <dbReference type="ARBA" id="ARBA00022490"/>
    </source>
</evidence>
<proteinExistence type="inferred from homology"/>
<dbReference type="SUPFAM" id="SSF52540">
    <property type="entry name" value="P-loop containing nucleoside triphosphate hydrolases"/>
    <property type="match status" value="3"/>
</dbReference>
<evidence type="ECO:0000256" key="21">
    <source>
        <dbReference type="ARBA" id="ARBA00023212"/>
    </source>
</evidence>
<dbReference type="InterPro" id="IPR041228">
    <property type="entry name" value="Dynein_C"/>
</dbReference>
<dbReference type="PROSITE" id="PS50103">
    <property type="entry name" value="ZF_C3H1"/>
    <property type="match status" value="1"/>
</dbReference>
<evidence type="ECO:0000256" key="6">
    <source>
        <dbReference type="ARBA" id="ARBA00012483"/>
    </source>
</evidence>
<dbReference type="Pfam" id="PF12777">
    <property type="entry name" value="MT"/>
    <property type="match status" value="1"/>
</dbReference>
<dbReference type="Gene3D" id="3.30.40.10">
    <property type="entry name" value="Zinc/RING finger domain, C3HC4 (zinc finger)"/>
    <property type="match status" value="1"/>
</dbReference>
<evidence type="ECO:0000259" key="26">
    <source>
        <dbReference type="PROSITE" id="PS50089"/>
    </source>
</evidence>
<dbReference type="InterPro" id="IPR041466">
    <property type="entry name" value="Dynein_AAA5_ext"/>
</dbReference>
<dbReference type="SUPFAM" id="SSF57850">
    <property type="entry name" value="RING/U-box"/>
    <property type="match status" value="1"/>
</dbReference>
<feature type="compositionally biased region" description="Low complexity" evidence="25">
    <location>
        <begin position="582"/>
        <end position="593"/>
    </location>
</feature>
<dbReference type="FunFam" id="1.10.8.1220:FF:000001">
    <property type="entry name" value="Dynein axonemal heavy chain 5"/>
    <property type="match status" value="1"/>
</dbReference>
<evidence type="ECO:0000256" key="13">
    <source>
        <dbReference type="ARBA" id="ARBA00022771"/>
    </source>
</evidence>
<evidence type="ECO:0000256" key="8">
    <source>
        <dbReference type="ARBA" id="ARBA00022679"/>
    </source>
</evidence>
<dbReference type="Gene3D" id="6.10.140.1060">
    <property type="match status" value="1"/>
</dbReference>
<dbReference type="Proteomes" id="UP000727407">
    <property type="component" value="Unassembled WGS sequence"/>
</dbReference>
<keyword evidence="11" id="KW-0677">Repeat</keyword>
<keyword evidence="7" id="KW-0963">Cytoplasm</keyword>
<dbReference type="SUPFAM" id="SSF90229">
    <property type="entry name" value="CCCH zinc finger"/>
    <property type="match status" value="1"/>
</dbReference>
<feature type="compositionally biased region" description="Pro residues" evidence="25">
    <location>
        <begin position="615"/>
        <end position="627"/>
    </location>
</feature>
<feature type="compositionally biased region" description="Pro residues" evidence="25">
    <location>
        <begin position="594"/>
        <end position="608"/>
    </location>
</feature>
<reference evidence="28" key="1">
    <citation type="submission" date="2020-07" db="EMBL/GenBank/DDBJ databases">
        <title>Clarias magur genome sequencing, assembly and annotation.</title>
        <authorList>
            <person name="Kushwaha B."/>
            <person name="Kumar R."/>
            <person name="Das P."/>
            <person name="Joshi C.G."/>
            <person name="Kumar D."/>
            <person name="Nagpure N.S."/>
            <person name="Pandey M."/>
            <person name="Agarwal S."/>
            <person name="Srivastava S."/>
            <person name="Singh M."/>
            <person name="Sahoo L."/>
            <person name="Jayasankar P."/>
            <person name="Meher P.K."/>
            <person name="Koringa P.G."/>
            <person name="Iquebal M.A."/>
            <person name="Das S.P."/>
            <person name="Bit A."/>
            <person name="Patnaik S."/>
            <person name="Patel N."/>
            <person name="Shah T.M."/>
            <person name="Hinsu A."/>
            <person name="Jena J.K."/>
        </authorList>
    </citation>
    <scope>NUCLEOTIDE SEQUENCE</scope>
    <source>
        <strain evidence="28">CIFAMagur01</strain>
        <tissue evidence="28">Testis</tissue>
    </source>
</reference>
<dbReference type="InterPro" id="IPR004273">
    <property type="entry name" value="Dynein_heavy_D6_P-loop"/>
</dbReference>
<dbReference type="InterPro" id="IPR041658">
    <property type="entry name" value="AAA_lid_11"/>
</dbReference>
<evidence type="ECO:0000313" key="28">
    <source>
        <dbReference type="EMBL" id="KAF5889770.1"/>
    </source>
</evidence>
<dbReference type="FunFam" id="1.20.120.1790:FF:000001">
    <property type="entry name" value="roquin-1 isoform X1"/>
    <property type="match status" value="1"/>
</dbReference>
<dbReference type="InterPro" id="IPR013083">
    <property type="entry name" value="Znf_RING/FYVE/PHD"/>
</dbReference>
<evidence type="ECO:0000256" key="19">
    <source>
        <dbReference type="ARBA" id="ARBA00023069"/>
    </source>
</evidence>
<dbReference type="InterPro" id="IPR042219">
    <property type="entry name" value="AAA_lid_11_sf"/>
</dbReference>
<keyword evidence="13 23" id="KW-0863">Zinc-finger</keyword>
<dbReference type="GO" id="GO:0061630">
    <property type="term" value="F:ubiquitin protein ligase activity"/>
    <property type="evidence" value="ECO:0007669"/>
    <property type="project" value="UniProtKB-EC"/>
</dbReference>
<feature type="domain" description="RING-type" evidence="26">
    <location>
        <begin position="14"/>
        <end position="54"/>
    </location>
</feature>
<dbReference type="InterPro" id="IPR027370">
    <property type="entry name" value="Znf-RING_euk"/>
</dbReference>
<dbReference type="FunFam" id="1.10.8.720:FF:000004">
    <property type="entry name" value="Dynein heavy chain 5, axonemal"/>
    <property type="match status" value="1"/>
</dbReference>
<dbReference type="Pfam" id="PF18198">
    <property type="entry name" value="AAA_lid_11"/>
    <property type="match status" value="1"/>
</dbReference>
<evidence type="ECO:0000256" key="9">
    <source>
        <dbReference type="ARBA" id="ARBA00022701"/>
    </source>
</evidence>
<dbReference type="InterPro" id="IPR035706">
    <property type="entry name" value="AAA_9"/>
</dbReference>
<dbReference type="Gene3D" id="3.10.490.20">
    <property type="match status" value="1"/>
</dbReference>
<dbReference type="Gene3D" id="1.20.120.1790">
    <property type="match status" value="1"/>
</dbReference>
<evidence type="ECO:0000256" key="12">
    <source>
        <dbReference type="ARBA" id="ARBA00022741"/>
    </source>
</evidence>
<dbReference type="InterPro" id="IPR041589">
    <property type="entry name" value="DNAH3_AAA_lid_1"/>
</dbReference>
<keyword evidence="18 24" id="KW-0175">Coiled coil</keyword>
<evidence type="ECO:0000256" key="14">
    <source>
        <dbReference type="ARBA" id="ARBA00022833"/>
    </source>
</evidence>
<dbReference type="PANTHER" id="PTHR46961:SF19">
    <property type="entry name" value="DYNEIN HEAVY CHAIN 5, AXONEMAL"/>
    <property type="match status" value="1"/>
</dbReference>
<evidence type="ECO:0000256" key="18">
    <source>
        <dbReference type="ARBA" id="ARBA00023054"/>
    </source>
</evidence>
<evidence type="ECO:0000256" key="5">
    <source>
        <dbReference type="ARBA" id="ARBA00008887"/>
    </source>
</evidence>
<dbReference type="Pfam" id="PF18386">
    <property type="entry name" value="ROQ_II"/>
    <property type="match status" value="1"/>
</dbReference>
<dbReference type="Pfam" id="PF00642">
    <property type="entry name" value="zf-CCCH"/>
    <property type="match status" value="1"/>
</dbReference>
<dbReference type="InterPro" id="IPR026983">
    <property type="entry name" value="DHC"/>
</dbReference>